<evidence type="ECO:0000313" key="2">
    <source>
        <dbReference type="EMBL" id="XDU61465.1"/>
    </source>
</evidence>
<dbReference type="EMBL" id="CP165647">
    <property type="protein sequence ID" value="XDU61465.1"/>
    <property type="molecule type" value="Genomic_DNA"/>
</dbReference>
<sequence length="169" mass="19869">MKILKILLFSIIILIIVAGYNIYTQNQVKIPNSLVQNAITSKFPIEHSYPFGKIKLFNPKIYFENNKLVIETEYLNNVLNDEINGTMTFTTDIRYETENSNLYLKNFQIEKLTKENKEINLDKNPLIRPVLDYIFTQFEKKEIANLSNIDKFKMVKDIKIENNKLTVVK</sequence>
<proteinExistence type="predicted"/>
<gene>
    <name evidence="2" type="ORF">AB8B28_07330</name>
</gene>
<keyword evidence="1" id="KW-1133">Transmembrane helix</keyword>
<dbReference type="Gene3D" id="3.15.10.40">
    <property type="entry name" value="Uncharacterised protein PF07273, DUF1439"/>
    <property type="match status" value="1"/>
</dbReference>
<dbReference type="RefSeq" id="WP_369715009.1">
    <property type="nucleotide sequence ID" value="NZ_CP165647.1"/>
</dbReference>
<protein>
    <recommendedName>
        <fullName evidence="3">DUF1439 domain-containing protein</fullName>
    </recommendedName>
</protein>
<dbReference type="AlphaFoldDB" id="A0AB39V1L2"/>
<accession>A0AB39V1L2</accession>
<evidence type="ECO:0008006" key="3">
    <source>
        <dbReference type="Google" id="ProtNLM"/>
    </source>
</evidence>
<feature type="transmembrane region" description="Helical" evidence="1">
    <location>
        <begin position="6"/>
        <end position="23"/>
    </location>
</feature>
<organism evidence="2">
    <name type="scientific">Leptotrichia alba</name>
    <dbReference type="NCBI Taxonomy" id="3239304"/>
    <lineage>
        <taxon>Bacteria</taxon>
        <taxon>Fusobacteriati</taxon>
        <taxon>Fusobacteriota</taxon>
        <taxon>Fusobacteriia</taxon>
        <taxon>Fusobacteriales</taxon>
        <taxon>Leptotrichiaceae</taxon>
        <taxon>Leptotrichia</taxon>
    </lineage>
</organism>
<keyword evidence="1" id="KW-0812">Transmembrane</keyword>
<reference evidence="2" key="1">
    <citation type="submission" date="2024-07" db="EMBL/GenBank/DDBJ databases">
        <authorList>
            <person name="Li X.-J."/>
            <person name="Wang X."/>
        </authorList>
    </citation>
    <scope>NUCLEOTIDE SEQUENCE</scope>
    <source>
        <strain evidence="2">HSP-536</strain>
    </source>
</reference>
<evidence type="ECO:0000256" key="1">
    <source>
        <dbReference type="SAM" id="Phobius"/>
    </source>
</evidence>
<name>A0AB39V1L2_9FUSO</name>
<dbReference type="KEGG" id="lala:AB8B28_07330"/>
<keyword evidence="1" id="KW-0472">Membrane</keyword>